<keyword evidence="2" id="KW-1185">Reference proteome</keyword>
<dbReference type="InParanoid" id="J0DC96"/>
<dbReference type="EMBL" id="JH687810">
    <property type="protein sequence ID" value="EJD39714.1"/>
    <property type="molecule type" value="Genomic_DNA"/>
</dbReference>
<proteinExistence type="predicted"/>
<dbReference type="PANTHER" id="PTHR38886">
    <property type="entry name" value="SESA DOMAIN-CONTAINING PROTEIN"/>
    <property type="match status" value="1"/>
</dbReference>
<dbReference type="Proteomes" id="UP000006514">
    <property type="component" value="Unassembled WGS sequence"/>
</dbReference>
<sequence>MASVAVTFGSIGDILAVIQFAEQLRTALCDVKGAPAEVKLLGSVMNHFILAVGHAGGALLGDDSRFDPATRAAIKSGIEHCADTLLTIQSRVRFYAARFAQRNGLRALRAYLTAIAWKFMGGRKEVEVLRARLADDVAFINMWLAVSQRILLLVQKLPLQIDAGIPDLQLYDKSTGTFYQGFALVPLHALHMYLKPLADILGTNETFLKIPDKPGAHRALRLSGSGILQELEWDFDASFLLWETGNCMPFSESSQHGIMPISIVFACSRAAIPARFERIADTMIEDNAPYRTLIEDLIYMLRKYLPDPAVVKASEVIWESEERRKSPRLWGEGPKWESRLTLQFVVLRAAPMRPEGAITFRPTRIGSSWVHWEQRRRKFHPSHREGAGPAFEVVGNVVFIPHDGHDLRDSKFTLVGDALPQCDLSATSSRRCAIFLAGSAHIASRRGGLRLVMSGSDWQRIRNSRTSTIIRVFDLCPQREPLHLRDPDAHGVTACGRTACRLCRAFHLLVRLLDLSLPGPLRPEVDCLGAVFAAFCVSTNENAMLAEVPHNLEGQPRFCSMLLSCLLDAPWHYTSSVHRTGFGRRVAGCRAAAPRTRCTKMSGARCQLV</sequence>
<dbReference type="KEGG" id="adl:AURDEDRAFT_128083"/>
<dbReference type="PANTHER" id="PTHR38886:SF1">
    <property type="entry name" value="NACHT-NTPASE AND P-LOOP NTPASES N-TERMINAL DOMAIN-CONTAINING PROTEIN"/>
    <property type="match status" value="1"/>
</dbReference>
<evidence type="ECO:0000313" key="1">
    <source>
        <dbReference type="EMBL" id="EJD39714.1"/>
    </source>
</evidence>
<dbReference type="AlphaFoldDB" id="J0DC96"/>
<reference evidence="2" key="1">
    <citation type="journal article" date="2012" name="Science">
        <title>The Paleozoic origin of enzymatic lignin decomposition reconstructed from 31 fungal genomes.</title>
        <authorList>
            <person name="Floudas D."/>
            <person name="Binder M."/>
            <person name="Riley R."/>
            <person name="Barry K."/>
            <person name="Blanchette R.A."/>
            <person name="Henrissat B."/>
            <person name="Martinez A.T."/>
            <person name="Otillar R."/>
            <person name="Spatafora J.W."/>
            <person name="Yadav J.S."/>
            <person name="Aerts A."/>
            <person name="Benoit I."/>
            <person name="Boyd A."/>
            <person name="Carlson A."/>
            <person name="Copeland A."/>
            <person name="Coutinho P.M."/>
            <person name="de Vries R.P."/>
            <person name="Ferreira P."/>
            <person name="Findley K."/>
            <person name="Foster B."/>
            <person name="Gaskell J."/>
            <person name="Glotzer D."/>
            <person name="Gorecki P."/>
            <person name="Heitman J."/>
            <person name="Hesse C."/>
            <person name="Hori C."/>
            <person name="Igarashi K."/>
            <person name="Jurgens J.A."/>
            <person name="Kallen N."/>
            <person name="Kersten P."/>
            <person name="Kohler A."/>
            <person name="Kuees U."/>
            <person name="Kumar T.K.A."/>
            <person name="Kuo A."/>
            <person name="LaButti K."/>
            <person name="Larrondo L.F."/>
            <person name="Lindquist E."/>
            <person name="Ling A."/>
            <person name="Lombard V."/>
            <person name="Lucas S."/>
            <person name="Lundell T."/>
            <person name="Martin R."/>
            <person name="McLaughlin D.J."/>
            <person name="Morgenstern I."/>
            <person name="Morin E."/>
            <person name="Murat C."/>
            <person name="Nagy L.G."/>
            <person name="Nolan M."/>
            <person name="Ohm R.A."/>
            <person name="Patyshakuliyeva A."/>
            <person name="Rokas A."/>
            <person name="Ruiz-Duenas F.J."/>
            <person name="Sabat G."/>
            <person name="Salamov A."/>
            <person name="Samejima M."/>
            <person name="Schmutz J."/>
            <person name="Slot J.C."/>
            <person name="St John F."/>
            <person name="Stenlid J."/>
            <person name="Sun H."/>
            <person name="Sun S."/>
            <person name="Syed K."/>
            <person name="Tsang A."/>
            <person name="Wiebenga A."/>
            <person name="Young D."/>
            <person name="Pisabarro A."/>
            <person name="Eastwood D.C."/>
            <person name="Martin F."/>
            <person name="Cullen D."/>
            <person name="Grigoriev I.V."/>
            <person name="Hibbett D.S."/>
        </authorList>
    </citation>
    <scope>NUCLEOTIDE SEQUENCE [LARGE SCALE GENOMIC DNA]</scope>
    <source>
        <strain evidence="2">TFB10046</strain>
    </source>
</reference>
<organism evidence="1 2">
    <name type="scientific">Auricularia subglabra (strain TFB-10046 / SS5)</name>
    <name type="common">White-rot fungus</name>
    <name type="synonym">Auricularia delicata (strain TFB10046)</name>
    <dbReference type="NCBI Taxonomy" id="717982"/>
    <lineage>
        <taxon>Eukaryota</taxon>
        <taxon>Fungi</taxon>
        <taxon>Dikarya</taxon>
        <taxon>Basidiomycota</taxon>
        <taxon>Agaricomycotina</taxon>
        <taxon>Agaricomycetes</taxon>
        <taxon>Auriculariales</taxon>
        <taxon>Auriculariaceae</taxon>
        <taxon>Auricularia</taxon>
    </lineage>
</organism>
<evidence type="ECO:0000313" key="2">
    <source>
        <dbReference type="Proteomes" id="UP000006514"/>
    </source>
</evidence>
<protein>
    <submittedName>
        <fullName evidence="1">Uncharacterized protein</fullName>
    </submittedName>
</protein>
<name>J0DC96_AURST</name>
<accession>J0DC96</accession>
<gene>
    <name evidence="1" type="ORF">AURDEDRAFT_128083</name>
</gene>